<keyword evidence="1" id="KW-0472">Membrane</keyword>
<evidence type="ECO:0000313" key="2">
    <source>
        <dbReference type="EMBL" id="OOC54252.1"/>
    </source>
</evidence>
<keyword evidence="1" id="KW-0812">Transmembrane</keyword>
<dbReference type="Proteomes" id="UP000189004">
    <property type="component" value="Unassembled WGS sequence"/>
</dbReference>
<keyword evidence="3" id="KW-1185">Reference proteome</keyword>
<dbReference type="EMBL" id="MCOK01000001">
    <property type="protein sequence ID" value="OOC54252.1"/>
    <property type="molecule type" value="Genomic_DNA"/>
</dbReference>
<reference evidence="3" key="1">
    <citation type="submission" date="2016-08" db="EMBL/GenBank/DDBJ databases">
        <authorList>
            <person name="Tokovenko B."/>
            <person name="Kalinowski J."/>
        </authorList>
    </citation>
    <scope>NUCLEOTIDE SEQUENCE [LARGE SCALE GENOMIC DNA]</scope>
    <source>
        <strain evidence="3">UTMC102</strain>
    </source>
</reference>
<sequence>MNVTVILVTATAITFFLVGAVLVATFAMAALSHNQNRMQRRLRHWQDEAVRLSRAGDPER</sequence>
<gene>
    <name evidence="2" type="ORF">NOSIN_10910</name>
</gene>
<protein>
    <submittedName>
        <fullName evidence="2">Uncharacterized protein</fullName>
    </submittedName>
</protein>
<evidence type="ECO:0000313" key="3">
    <source>
        <dbReference type="Proteomes" id="UP000189004"/>
    </source>
</evidence>
<proteinExistence type="predicted"/>
<organism evidence="2 3">
    <name type="scientific">Nocardiopsis sinuspersici</name>
    <dbReference type="NCBI Taxonomy" id="501010"/>
    <lineage>
        <taxon>Bacteria</taxon>
        <taxon>Bacillati</taxon>
        <taxon>Actinomycetota</taxon>
        <taxon>Actinomycetes</taxon>
        <taxon>Streptosporangiales</taxon>
        <taxon>Nocardiopsidaceae</taxon>
        <taxon>Nocardiopsis</taxon>
    </lineage>
</organism>
<keyword evidence="1" id="KW-1133">Transmembrane helix</keyword>
<feature type="transmembrane region" description="Helical" evidence="1">
    <location>
        <begin position="6"/>
        <end position="31"/>
    </location>
</feature>
<dbReference type="AlphaFoldDB" id="A0A1V3C0T7"/>
<accession>A0A1V3C0T7</accession>
<comment type="caution">
    <text evidence="2">The sequence shown here is derived from an EMBL/GenBank/DDBJ whole genome shotgun (WGS) entry which is preliminary data.</text>
</comment>
<evidence type="ECO:0000256" key="1">
    <source>
        <dbReference type="SAM" id="Phobius"/>
    </source>
</evidence>
<name>A0A1V3C0T7_9ACTN</name>
<dbReference type="OrthoDB" id="9921212at2"/>
<dbReference type="RefSeq" id="WP_143832917.1">
    <property type="nucleotide sequence ID" value="NZ_MCOK01000001.1"/>
</dbReference>